<gene>
    <name evidence="2" type="ORF">LCGC14_0038680</name>
</gene>
<evidence type="ECO:0000256" key="1">
    <source>
        <dbReference type="SAM" id="MobiDB-lite"/>
    </source>
</evidence>
<dbReference type="AlphaFoldDB" id="A0A0F9YV94"/>
<evidence type="ECO:0000313" key="2">
    <source>
        <dbReference type="EMBL" id="KKO08749.1"/>
    </source>
</evidence>
<feature type="non-terminal residue" evidence="2">
    <location>
        <position position="81"/>
    </location>
</feature>
<name>A0A0F9YV94_9ZZZZ</name>
<accession>A0A0F9YV94</accession>
<organism evidence="2">
    <name type="scientific">marine sediment metagenome</name>
    <dbReference type="NCBI Taxonomy" id="412755"/>
    <lineage>
        <taxon>unclassified sequences</taxon>
        <taxon>metagenomes</taxon>
        <taxon>ecological metagenomes</taxon>
    </lineage>
</organism>
<comment type="caution">
    <text evidence="2">The sequence shown here is derived from an EMBL/GenBank/DDBJ whole genome shotgun (WGS) entry which is preliminary data.</text>
</comment>
<dbReference type="EMBL" id="LAZR01000008">
    <property type="protein sequence ID" value="KKO08749.1"/>
    <property type="molecule type" value="Genomic_DNA"/>
</dbReference>
<reference evidence="2" key="1">
    <citation type="journal article" date="2015" name="Nature">
        <title>Complex archaea that bridge the gap between prokaryotes and eukaryotes.</title>
        <authorList>
            <person name="Spang A."/>
            <person name="Saw J.H."/>
            <person name="Jorgensen S.L."/>
            <person name="Zaremba-Niedzwiedzka K."/>
            <person name="Martijn J."/>
            <person name="Lind A.E."/>
            <person name="van Eijk R."/>
            <person name="Schleper C."/>
            <person name="Guy L."/>
            <person name="Ettema T.J."/>
        </authorList>
    </citation>
    <scope>NUCLEOTIDE SEQUENCE</scope>
</reference>
<proteinExistence type="predicted"/>
<feature type="region of interest" description="Disordered" evidence="1">
    <location>
        <begin position="53"/>
        <end position="81"/>
    </location>
</feature>
<sequence>MHQFVGEHEAQFFGLELACERFVDPDRAIGAHRHRADDVFVFDLAEAHFGARDSEEWMEPAEADSGFAADGGDGIGHKNIR</sequence>
<protein>
    <submittedName>
        <fullName evidence="2">Uncharacterized protein</fullName>
    </submittedName>
</protein>